<comment type="caution">
    <text evidence="1">The sequence shown here is derived from an EMBL/GenBank/DDBJ whole genome shotgun (WGS) entry which is preliminary data.</text>
</comment>
<dbReference type="AlphaFoldDB" id="A0A3M8DYM9"/>
<organism evidence="1 2">
    <name type="scientific">Brevibacillus fluminis</name>
    <dbReference type="NCBI Taxonomy" id="511487"/>
    <lineage>
        <taxon>Bacteria</taxon>
        <taxon>Bacillati</taxon>
        <taxon>Bacillota</taxon>
        <taxon>Bacilli</taxon>
        <taxon>Bacillales</taxon>
        <taxon>Paenibacillaceae</taxon>
        <taxon>Brevibacillus</taxon>
    </lineage>
</organism>
<evidence type="ECO:0000313" key="2">
    <source>
        <dbReference type="Proteomes" id="UP000271031"/>
    </source>
</evidence>
<evidence type="ECO:0008006" key="3">
    <source>
        <dbReference type="Google" id="ProtNLM"/>
    </source>
</evidence>
<dbReference type="RefSeq" id="WP_122915896.1">
    <property type="nucleotide sequence ID" value="NZ_RHHQ01000002.1"/>
</dbReference>
<proteinExistence type="predicted"/>
<evidence type="ECO:0000313" key="1">
    <source>
        <dbReference type="EMBL" id="RNB92639.1"/>
    </source>
</evidence>
<gene>
    <name evidence="1" type="ORF">EDM56_00375</name>
</gene>
<name>A0A3M8DYM9_9BACL</name>
<protein>
    <recommendedName>
        <fullName evidence="3">Flagellar protein FliT</fullName>
    </recommendedName>
</protein>
<dbReference type="Proteomes" id="UP000271031">
    <property type="component" value="Unassembled WGS sequence"/>
</dbReference>
<keyword evidence="2" id="KW-1185">Reference proteome</keyword>
<reference evidence="1 2" key="1">
    <citation type="submission" date="2018-10" db="EMBL/GenBank/DDBJ databases">
        <title>Phylogenomics of Brevibacillus.</title>
        <authorList>
            <person name="Dunlap C."/>
        </authorList>
    </citation>
    <scope>NUCLEOTIDE SEQUENCE [LARGE SCALE GENOMIC DNA]</scope>
    <source>
        <strain evidence="1 2">JCM 15716</strain>
    </source>
</reference>
<dbReference type="EMBL" id="RHHQ01000002">
    <property type="protein sequence ID" value="RNB92639.1"/>
    <property type="molecule type" value="Genomic_DNA"/>
</dbReference>
<accession>A0A3M8DYM9</accession>
<sequence>MINEQIHRLVRLSELLKERVIMSPEEPDSWVEILDERQKVIENLKDLADQGHSVPADLHLLVGKVIEMDDNVKVLIEREKKVVRDHLSRIERSKMARRQYADASDHGLYDDLGYSYFFDKKN</sequence>